<dbReference type="GO" id="GO:0036449">
    <property type="term" value="C:microtubule minus-end"/>
    <property type="evidence" value="ECO:0007669"/>
    <property type="project" value="TreeGrafter"/>
</dbReference>
<dbReference type="GO" id="GO:0005516">
    <property type="term" value="F:calmodulin binding"/>
    <property type="evidence" value="ECO:0007669"/>
    <property type="project" value="InterPro"/>
</dbReference>
<evidence type="ECO:0000313" key="3">
    <source>
        <dbReference type="Proteomes" id="UP001335648"/>
    </source>
</evidence>
<dbReference type="GO" id="GO:0031122">
    <property type="term" value="P:cytoplasmic microtubule organization"/>
    <property type="evidence" value="ECO:0007669"/>
    <property type="project" value="TreeGrafter"/>
</dbReference>
<dbReference type="PANTHER" id="PTHR21595">
    <property type="entry name" value="PATRONIN"/>
    <property type="match status" value="1"/>
</dbReference>
<dbReference type="GO" id="GO:0051011">
    <property type="term" value="F:microtubule minus-end binding"/>
    <property type="evidence" value="ECO:0007669"/>
    <property type="project" value="TreeGrafter"/>
</dbReference>
<keyword evidence="3" id="KW-1185">Reference proteome</keyword>
<dbReference type="AlphaFoldDB" id="A0AAN8CA56"/>
<dbReference type="GO" id="GO:0007026">
    <property type="term" value="P:negative regulation of microtubule depolymerization"/>
    <property type="evidence" value="ECO:0007669"/>
    <property type="project" value="TreeGrafter"/>
</dbReference>
<protein>
    <submittedName>
        <fullName evidence="2">Uncharacterized protein</fullName>
    </submittedName>
</protein>
<dbReference type="Proteomes" id="UP001335648">
    <property type="component" value="Unassembled WGS sequence"/>
</dbReference>
<proteinExistence type="predicted"/>
<sequence>MSFIAELLDWFEVKKPEFVQPVTPIDLTDVSGLLDCTSPMGGNRNSGSPAFIFKQPFVPVSSPVSPENKSWTKKQISRPLSAVTFSIPFGLDSDVDIVMGNPIDAVFRSVSNDSLSAGIPAMTTSVTGKPCVPYGPPEELSHLVSASAPSQRSSWGPYAHTTPLGELPTIEEALQVVQTPQEGKDTREKWKRSVGIET</sequence>
<accession>A0AAN8CA56</accession>
<evidence type="ECO:0000256" key="1">
    <source>
        <dbReference type="SAM" id="MobiDB-lite"/>
    </source>
</evidence>
<organism evidence="2 3">
    <name type="scientific">Champsocephalus esox</name>
    <name type="common">pike icefish</name>
    <dbReference type="NCBI Taxonomy" id="159716"/>
    <lineage>
        <taxon>Eukaryota</taxon>
        <taxon>Metazoa</taxon>
        <taxon>Chordata</taxon>
        <taxon>Craniata</taxon>
        <taxon>Vertebrata</taxon>
        <taxon>Euteleostomi</taxon>
        <taxon>Actinopterygii</taxon>
        <taxon>Neopterygii</taxon>
        <taxon>Teleostei</taxon>
        <taxon>Neoteleostei</taxon>
        <taxon>Acanthomorphata</taxon>
        <taxon>Eupercaria</taxon>
        <taxon>Perciformes</taxon>
        <taxon>Notothenioidei</taxon>
        <taxon>Channichthyidae</taxon>
        <taxon>Champsocephalus</taxon>
    </lineage>
</organism>
<dbReference type="InterPro" id="IPR032940">
    <property type="entry name" value="CAMSAP"/>
</dbReference>
<comment type="caution">
    <text evidence="2">The sequence shown here is derived from an EMBL/GenBank/DDBJ whole genome shotgun (WGS) entry which is preliminary data.</text>
</comment>
<gene>
    <name evidence="2" type="ORF">CesoFtcFv8_008220</name>
</gene>
<reference evidence="2 3" key="1">
    <citation type="journal article" date="2023" name="Mol. Biol. Evol.">
        <title>Genomics of Secondarily Temperate Adaptation in the Only Non-Antarctic Icefish.</title>
        <authorList>
            <person name="Rivera-Colon A.G."/>
            <person name="Rayamajhi N."/>
            <person name="Minhas B.F."/>
            <person name="Madrigal G."/>
            <person name="Bilyk K.T."/>
            <person name="Yoon V."/>
            <person name="Hune M."/>
            <person name="Gregory S."/>
            <person name="Cheng C.H.C."/>
            <person name="Catchen J.M."/>
        </authorList>
    </citation>
    <scope>NUCLEOTIDE SEQUENCE [LARGE SCALE GENOMIC DNA]</scope>
    <source>
        <strain evidence="2">JC2023a</strain>
    </source>
</reference>
<dbReference type="EMBL" id="JAULUE010002052">
    <property type="protein sequence ID" value="KAK5898665.1"/>
    <property type="molecule type" value="Genomic_DNA"/>
</dbReference>
<dbReference type="PANTHER" id="PTHR21595:SF2">
    <property type="entry name" value="CALMODULIN-REGULATED SPECTRIN-ASSOCIATED PROTEIN 3"/>
    <property type="match status" value="1"/>
</dbReference>
<evidence type="ECO:0000313" key="2">
    <source>
        <dbReference type="EMBL" id="KAK5898665.1"/>
    </source>
</evidence>
<name>A0AAN8CA56_9TELE</name>
<feature type="region of interest" description="Disordered" evidence="1">
    <location>
        <begin position="178"/>
        <end position="198"/>
    </location>
</feature>